<evidence type="ECO:0000256" key="13">
    <source>
        <dbReference type="ARBA" id="ARBA00023167"/>
    </source>
</evidence>
<evidence type="ECO:0000256" key="3">
    <source>
        <dbReference type="ARBA" id="ARBA00005097"/>
    </source>
</evidence>
<dbReference type="InterPro" id="IPR005986">
    <property type="entry name" value="Asp_semialdehyde_DH_beta"/>
</dbReference>
<dbReference type="PANTHER" id="PTHR46278:SF2">
    <property type="entry name" value="ASPARTATE-SEMIALDEHYDE DEHYDROGENASE"/>
    <property type="match status" value="1"/>
</dbReference>
<keyword evidence="12 15" id="KW-0457">Lysine biosynthesis</keyword>
<comment type="similarity">
    <text evidence="4 15">Belongs to the aspartate-semialdehyde dehydrogenase family.</text>
</comment>
<comment type="caution">
    <text evidence="18">The sequence shown here is derived from an EMBL/GenBank/DDBJ whole genome shotgun (WGS) entry which is preliminary data.</text>
</comment>
<evidence type="ECO:0000313" key="18">
    <source>
        <dbReference type="EMBL" id="OUL58442.1"/>
    </source>
</evidence>
<dbReference type="PANTHER" id="PTHR46278">
    <property type="entry name" value="DEHYDROGENASE, PUTATIVE-RELATED"/>
    <property type="match status" value="1"/>
</dbReference>
<keyword evidence="7 15" id="KW-0028">Amino-acid biosynthesis</keyword>
<evidence type="ECO:0000256" key="14">
    <source>
        <dbReference type="ARBA" id="ARBA00047891"/>
    </source>
</evidence>
<dbReference type="GO" id="GO:0004073">
    <property type="term" value="F:aspartate-semialdehyde dehydrogenase activity"/>
    <property type="evidence" value="ECO:0007669"/>
    <property type="project" value="UniProtKB-UniRule"/>
</dbReference>
<evidence type="ECO:0000256" key="7">
    <source>
        <dbReference type="ARBA" id="ARBA00022605"/>
    </source>
</evidence>
<feature type="active site" description="Proton acceptor" evidence="15 16">
    <location>
        <position position="245"/>
    </location>
</feature>
<evidence type="ECO:0000256" key="2">
    <source>
        <dbReference type="ARBA" id="ARBA00005076"/>
    </source>
</evidence>
<evidence type="ECO:0000256" key="15">
    <source>
        <dbReference type="HAMAP-Rule" id="MF_02121"/>
    </source>
</evidence>
<comment type="catalytic activity">
    <reaction evidence="14 15">
        <text>L-aspartate 4-semialdehyde + phosphate + NADP(+) = 4-phospho-L-aspartate + NADPH + H(+)</text>
        <dbReference type="Rhea" id="RHEA:24284"/>
        <dbReference type="ChEBI" id="CHEBI:15378"/>
        <dbReference type="ChEBI" id="CHEBI:43474"/>
        <dbReference type="ChEBI" id="CHEBI:57535"/>
        <dbReference type="ChEBI" id="CHEBI:57783"/>
        <dbReference type="ChEBI" id="CHEBI:58349"/>
        <dbReference type="ChEBI" id="CHEBI:537519"/>
        <dbReference type="EC" id="1.2.1.11"/>
    </reaction>
</comment>
<comment type="pathway">
    <text evidence="3 15">Amino-acid biosynthesis; L-threonine biosynthesis; L-threonine from L-aspartate: step 2/5.</text>
</comment>
<proteinExistence type="inferred from homology"/>
<dbReference type="GO" id="GO:0009097">
    <property type="term" value="P:isoleucine biosynthetic process"/>
    <property type="evidence" value="ECO:0007669"/>
    <property type="project" value="UniProtKB-UniRule"/>
</dbReference>
<dbReference type="EMBL" id="MWPV01000002">
    <property type="protein sequence ID" value="OUL58442.1"/>
    <property type="molecule type" value="Genomic_DNA"/>
</dbReference>
<dbReference type="EC" id="1.2.1.11" evidence="6 15"/>
<dbReference type="OrthoDB" id="9805684at2"/>
<comment type="subunit">
    <text evidence="5 15">Homodimer.</text>
</comment>
<evidence type="ECO:0000313" key="19">
    <source>
        <dbReference type="Proteomes" id="UP000194841"/>
    </source>
</evidence>
<dbReference type="NCBIfam" id="TIGR01296">
    <property type="entry name" value="asd_B"/>
    <property type="match status" value="1"/>
</dbReference>
<gene>
    <name evidence="15" type="primary">asd</name>
    <name evidence="18" type="ORF">B1199_08935</name>
</gene>
<dbReference type="InterPro" id="IPR000534">
    <property type="entry name" value="Semialdehyde_DH_NAD-bd"/>
</dbReference>
<dbReference type="HAMAP" id="MF_02121">
    <property type="entry name" value="ASADH"/>
    <property type="match status" value="1"/>
</dbReference>
<evidence type="ECO:0000256" key="16">
    <source>
        <dbReference type="PIRSR" id="PIRSR000148-1"/>
    </source>
</evidence>
<keyword evidence="11 15" id="KW-0560">Oxidoreductase</keyword>
<feature type="domain" description="Semialdehyde dehydrogenase NAD-binding" evidence="17">
    <location>
        <begin position="6"/>
        <end position="121"/>
    </location>
</feature>
<feature type="binding site" evidence="15">
    <location>
        <position position="238"/>
    </location>
    <ligand>
        <name>substrate</name>
    </ligand>
</feature>
<feature type="binding site" evidence="15">
    <location>
        <position position="101"/>
    </location>
    <ligand>
        <name>phosphate</name>
        <dbReference type="ChEBI" id="CHEBI:43474"/>
    </ligand>
</feature>
<dbReference type="GO" id="GO:0050661">
    <property type="term" value="F:NADP binding"/>
    <property type="evidence" value="ECO:0007669"/>
    <property type="project" value="UniProtKB-UniRule"/>
</dbReference>
<evidence type="ECO:0000259" key="17">
    <source>
        <dbReference type="SMART" id="SM00859"/>
    </source>
</evidence>
<evidence type="ECO:0000256" key="4">
    <source>
        <dbReference type="ARBA" id="ARBA00010584"/>
    </source>
</evidence>
<dbReference type="GO" id="GO:0046983">
    <property type="term" value="F:protein dimerization activity"/>
    <property type="evidence" value="ECO:0007669"/>
    <property type="project" value="InterPro"/>
</dbReference>
<name>A0A244CS56_PSEDV</name>
<feature type="binding site" evidence="15">
    <location>
        <begin position="41"/>
        <end position="42"/>
    </location>
    <ligand>
        <name>NADP(+)</name>
        <dbReference type="ChEBI" id="CHEBI:58349"/>
    </ligand>
</feature>
<feature type="binding site" evidence="15">
    <location>
        <begin position="13"/>
        <end position="16"/>
    </location>
    <ligand>
        <name>NADP(+)</name>
        <dbReference type="ChEBI" id="CHEBI:58349"/>
    </ligand>
</feature>
<evidence type="ECO:0000256" key="6">
    <source>
        <dbReference type="ARBA" id="ARBA00013120"/>
    </source>
</evidence>
<dbReference type="InterPro" id="IPR012080">
    <property type="entry name" value="Asp_semialdehyde_DH"/>
</dbReference>
<accession>A0A244CS56</accession>
<dbReference type="InterPro" id="IPR036291">
    <property type="entry name" value="NAD(P)-bd_dom_sf"/>
</dbReference>
<dbReference type="SUPFAM" id="SSF51735">
    <property type="entry name" value="NAD(P)-binding Rossmann-fold domains"/>
    <property type="match status" value="1"/>
</dbReference>
<dbReference type="NCBIfam" id="NF011456">
    <property type="entry name" value="PRK14874.1"/>
    <property type="match status" value="1"/>
</dbReference>
<evidence type="ECO:0000256" key="1">
    <source>
        <dbReference type="ARBA" id="ARBA00005021"/>
    </source>
</evidence>
<dbReference type="Proteomes" id="UP000194841">
    <property type="component" value="Unassembled WGS sequence"/>
</dbReference>
<dbReference type="SUPFAM" id="SSF55347">
    <property type="entry name" value="Glyceraldehyde-3-phosphate dehydrogenase-like, C-terminal domain"/>
    <property type="match status" value="1"/>
</dbReference>
<comment type="pathway">
    <text evidence="2 15">Amino-acid biosynthesis; L-lysine biosynthesis via DAP pathway; (S)-tetrahydrodipicolinate from L-aspartate: step 2/4.</text>
</comment>
<keyword evidence="13 15" id="KW-0486">Methionine biosynthesis</keyword>
<dbReference type="Pfam" id="PF02774">
    <property type="entry name" value="Semialdhyde_dhC"/>
    <property type="match status" value="1"/>
</dbReference>
<keyword evidence="10 15" id="KW-0220">Diaminopimelate biosynthesis</keyword>
<dbReference type="Pfam" id="PF01118">
    <property type="entry name" value="Semialdhyde_dh"/>
    <property type="match status" value="1"/>
</dbReference>
<evidence type="ECO:0000256" key="12">
    <source>
        <dbReference type="ARBA" id="ARBA00023154"/>
    </source>
</evidence>
<keyword evidence="9 15" id="KW-0521">NADP</keyword>
<dbReference type="RefSeq" id="WP_086743745.1">
    <property type="nucleotide sequence ID" value="NZ_MWPV01000002.1"/>
</dbReference>
<dbReference type="InterPro" id="IPR012280">
    <property type="entry name" value="Semialdhyde_DH_dimer_dom"/>
</dbReference>
<feature type="active site" description="Acyl-thioester intermediate" evidence="15 16">
    <location>
        <position position="132"/>
    </location>
</feature>
<evidence type="ECO:0000256" key="9">
    <source>
        <dbReference type="ARBA" id="ARBA00022857"/>
    </source>
</evidence>
<organism evidence="18 19">
    <name type="scientific">Pseudoalteromonas ulvae</name>
    <dbReference type="NCBI Taxonomy" id="107327"/>
    <lineage>
        <taxon>Bacteria</taxon>
        <taxon>Pseudomonadati</taxon>
        <taxon>Pseudomonadota</taxon>
        <taxon>Gammaproteobacteria</taxon>
        <taxon>Alteromonadales</taxon>
        <taxon>Pseudoalteromonadaceae</taxon>
        <taxon>Pseudoalteromonas</taxon>
    </lineage>
</organism>
<dbReference type="CDD" id="cd02316">
    <property type="entry name" value="VcASADH2_like_N"/>
    <property type="match status" value="1"/>
</dbReference>
<evidence type="ECO:0000256" key="5">
    <source>
        <dbReference type="ARBA" id="ARBA00011738"/>
    </source>
</evidence>
<dbReference type="Gene3D" id="3.30.360.10">
    <property type="entry name" value="Dihydrodipicolinate Reductase, domain 2"/>
    <property type="match status" value="1"/>
</dbReference>
<dbReference type="GO" id="GO:0009088">
    <property type="term" value="P:threonine biosynthetic process"/>
    <property type="evidence" value="ECO:0007669"/>
    <property type="project" value="UniProtKB-UniRule"/>
</dbReference>
<sequence length="338" mass="37108">MSQQYNVAILGATGLVGRQIIETLADRKFPVGSLFPLASSRSAGEDIKFQGQDIEVQDVELFDFSQAHIAIFSAGSEASLKYASIAADAGCIVIDNSSAFRNDFEIPLVVPEVNPHSLEDYRNRNIIANPNCSTIQLMLAVKPIYDAYGIDRINVCTYQAVSGAGKEAVDELAKQTANLMNARPMDNQVFPKQIAFNVIPQIDDFTENGYTKEEMKIVNETQKILGDSTVAVNPTAVRVPVFFGHSEAIHLETRMPYDLEHVKSLLREAPGVELIEDEHDYPTAVSDASGNDTVYVGRVRADISHPQGLNMWVVSDNTRKGAATNSVQIAEKLIEIYL</sequence>
<feature type="binding site" evidence="15">
    <location>
        <position position="159"/>
    </location>
    <ligand>
        <name>substrate</name>
    </ligand>
</feature>
<dbReference type="UniPathway" id="UPA00051">
    <property type="reaction ID" value="UER00464"/>
</dbReference>
<feature type="binding site" evidence="15">
    <location>
        <position position="184"/>
    </location>
    <ligand>
        <name>NADP(+)</name>
        <dbReference type="ChEBI" id="CHEBI:58349"/>
    </ligand>
</feature>
<comment type="pathway">
    <text evidence="1 15">Amino-acid biosynthesis; L-methionine biosynthesis via de novo pathway; L-homoserine from L-aspartate: step 2/3.</text>
</comment>
<dbReference type="AlphaFoldDB" id="A0A244CS56"/>
<keyword evidence="8 15" id="KW-0791">Threonine biosynthesis</keyword>
<feature type="binding site" evidence="15">
    <location>
        <position position="317"/>
    </location>
    <ligand>
        <name>NADP(+)</name>
        <dbReference type="ChEBI" id="CHEBI:58349"/>
    </ligand>
</feature>
<evidence type="ECO:0000256" key="11">
    <source>
        <dbReference type="ARBA" id="ARBA00023002"/>
    </source>
</evidence>
<evidence type="ECO:0000256" key="8">
    <source>
        <dbReference type="ARBA" id="ARBA00022697"/>
    </source>
</evidence>
<comment type="function">
    <text evidence="15">Catalyzes the NADPH-dependent formation of L-aspartate-semialdehyde (L-ASA) by the reductive dephosphorylation of L-aspartyl-4-phosphate.</text>
</comment>
<dbReference type="GO" id="GO:0009089">
    <property type="term" value="P:lysine biosynthetic process via diaminopimelate"/>
    <property type="evidence" value="ECO:0007669"/>
    <property type="project" value="UniProtKB-UniRule"/>
</dbReference>
<dbReference type="GO" id="GO:0019877">
    <property type="term" value="P:diaminopimelate biosynthetic process"/>
    <property type="evidence" value="ECO:0007669"/>
    <property type="project" value="UniProtKB-UniRule"/>
</dbReference>
<evidence type="ECO:0000256" key="10">
    <source>
        <dbReference type="ARBA" id="ARBA00022915"/>
    </source>
</evidence>
<dbReference type="GO" id="GO:0071266">
    <property type="term" value="P:'de novo' L-methionine biosynthetic process"/>
    <property type="evidence" value="ECO:0007669"/>
    <property type="project" value="UniProtKB-UniRule"/>
</dbReference>
<dbReference type="Gene3D" id="3.40.50.720">
    <property type="entry name" value="NAD(P)-binding Rossmann-like Domain"/>
    <property type="match status" value="1"/>
</dbReference>
<dbReference type="NCBIfam" id="NF005957">
    <property type="entry name" value="PRK08040.1"/>
    <property type="match status" value="1"/>
</dbReference>
<dbReference type="UniPathway" id="UPA00034">
    <property type="reaction ID" value="UER00016"/>
</dbReference>
<dbReference type="PIRSF" id="PIRSF000148">
    <property type="entry name" value="ASA_dh"/>
    <property type="match status" value="1"/>
</dbReference>
<dbReference type="SMART" id="SM00859">
    <property type="entry name" value="Semialdhyde_dh"/>
    <property type="match status" value="1"/>
</dbReference>
<dbReference type="CDD" id="cd18131">
    <property type="entry name" value="ASADH_C_bac_euk_like"/>
    <property type="match status" value="1"/>
</dbReference>
<reference evidence="18 19" key="1">
    <citation type="submission" date="2017-02" db="EMBL/GenBank/DDBJ databases">
        <title>Pseudoalteromonas ulvae TC14 Genome.</title>
        <authorList>
            <person name="Molmeret M."/>
        </authorList>
    </citation>
    <scope>NUCLEOTIDE SEQUENCE [LARGE SCALE GENOMIC DNA]</scope>
    <source>
        <strain evidence="18">TC14</strain>
    </source>
</reference>
<feature type="binding site" evidence="15">
    <location>
        <begin position="162"/>
        <end position="163"/>
    </location>
    <ligand>
        <name>NADP(+)</name>
        <dbReference type="ChEBI" id="CHEBI:58349"/>
    </ligand>
</feature>
<comment type="caution">
    <text evidence="15">Lacks conserved residue(s) required for the propagation of feature annotation.</text>
</comment>
<dbReference type="GO" id="GO:0051287">
    <property type="term" value="F:NAD binding"/>
    <property type="evidence" value="ECO:0007669"/>
    <property type="project" value="InterPro"/>
</dbReference>
<dbReference type="NCBIfam" id="NF004224">
    <property type="entry name" value="PRK05671.1"/>
    <property type="match status" value="1"/>
</dbReference>
<protein>
    <recommendedName>
        <fullName evidence="6 15">Aspartate-semialdehyde dehydrogenase</fullName>
        <shortName evidence="15">ASA dehydrogenase</shortName>
        <shortName evidence="15">ASADH</shortName>
        <ecNumber evidence="6 15">1.2.1.11</ecNumber>
    </recommendedName>
    <alternativeName>
        <fullName evidence="15">Aspartate-beta-semialdehyde dehydrogenase</fullName>
    </alternativeName>
</protein>
<dbReference type="UniPathway" id="UPA00050">
    <property type="reaction ID" value="UER00463"/>
</dbReference>
<keyword evidence="19" id="KW-1185">Reference proteome</keyword>